<dbReference type="Proteomes" id="UP000037660">
    <property type="component" value="Unassembled WGS sequence"/>
</dbReference>
<evidence type="ECO:0008006" key="4">
    <source>
        <dbReference type="Google" id="ProtNLM"/>
    </source>
</evidence>
<reference evidence="2 3" key="2">
    <citation type="journal article" date="2016" name="Science">
        <title>A bacterium that degrades and assimilates poly(ethylene terephthalate).</title>
        <authorList>
            <person name="Yoshida S."/>
            <person name="Hiraga K."/>
            <person name="Takehana T."/>
            <person name="Taniguchi I."/>
            <person name="Yamaji H."/>
            <person name="Maeda Y."/>
            <person name="Toyohara K."/>
            <person name="Miyamoto K."/>
            <person name="Kimura Y."/>
            <person name="Oda K."/>
        </authorList>
    </citation>
    <scope>NUCLEOTIDE SEQUENCE [LARGE SCALE GENOMIC DNA]</scope>
    <source>
        <strain evidence="3">NBRC 110686 / TISTR 2288 / 201-F6</strain>
    </source>
</reference>
<dbReference type="RefSeq" id="WP_054018830.1">
    <property type="nucleotide sequence ID" value="NZ_BBYR01000009.1"/>
</dbReference>
<organism evidence="2 3">
    <name type="scientific">Piscinibacter sakaiensis</name>
    <name type="common">Ideonella sakaiensis</name>
    <dbReference type="NCBI Taxonomy" id="1547922"/>
    <lineage>
        <taxon>Bacteria</taxon>
        <taxon>Pseudomonadati</taxon>
        <taxon>Pseudomonadota</taxon>
        <taxon>Betaproteobacteria</taxon>
        <taxon>Burkholderiales</taxon>
        <taxon>Sphaerotilaceae</taxon>
        <taxon>Piscinibacter</taxon>
    </lineage>
</organism>
<feature type="compositionally biased region" description="Low complexity" evidence="1">
    <location>
        <begin position="222"/>
        <end position="237"/>
    </location>
</feature>
<dbReference type="EMBL" id="BBYR01000009">
    <property type="protein sequence ID" value="GAP34718.1"/>
    <property type="molecule type" value="Genomic_DNA"/>
</dbReference>
<dbReference type="STRING" id="1547922.ISF6_5426"/>
<proteinExistence type="predicted"/>
<dbReference type="AlphaFoldDB" id="A0A0K8NWH0"/>
<name>A0A0K8NWH0_PISS1</name>
<dbReference type="SUPFAM" id="SSF109604">
    <property type="entry name" value="HD-domain/PDEase-like"/>
    <property type="match status" value="1"/>
</dbReference>
<dbReference type="OrthoDB" id="8816725at2"/>
<protein>
    <recommendedName>
        <fullName evidence="4">Phosphohydrolase</fullName>
    </recommendedName>
</protein>
<evidence type="ECO:0000313" key="3">
    <source>
        <dbReference type="Proteomes" id="UP000037660"/>
    </source>
</evidence>
<evidence type="ECO:0000256" key="1">
    <source>
        <dbReference type="SAM" id="MobiDB-lite"/>
    </source>
</evidence>
<comment type="caution">
    <text evidence="2">The sequence shown here is derived from an EMBL/GenBank/DDBJ whole genome shotgun (WGS) entry which is preliminary data.</text>
</comment>
<evidence type="ECO:0000313" key="2">
    <source>
        <dbReference type="EMBL" id="GAP34718.1"/>
    </source>
</evidence>
<reference evidence="3" key="1">
    <citation type="submission" date="2015-07" db="EMBL/GenBank/DDBJ databases">
        <title>Discovery of a poly(ethylene terephthalate assimilation.</title>
        <authorList>
            <person name="Yoshida S."/>
            <person name="Hiraga K."/>
            <person name="Takehana T."/>
            <person name="Taniguchi I."/>
            <person name="Yamaji H."/>
            <person name="Maeda Y."/>
            <person name="Toyohara K."/>
            <person name="Miyamoto K."/>
            <person name="Kimura Y."/>
            <person name="Oda K."/>
        </authorList>
    </citation>
    <scope>NUCLEOTIDE SEQUENCE [LARGE SCALE GENOMIC DNA]</scope>
    <source>
        <strain evidence="3">NBRC 110686 / TISTR 2288 / 201-F6</strain>
    </source>
</reference>
<dbReference type="Gene3D" id="1.10.3210.10">
    <property type="entry name" value="Hypothetical protein af1432"/>
    <property type="match status" value="1"/>
</dbReference>
<sequence>MSETPSAAPARAWMRLPSGAHLDLIDPAPQAWTDRDLAIRLSRTTRWGGESRGPLPLSVAQHSLLVLALRRRDAAQPLSADEALLELLHDAEEGFLGFDCIAPLKARLGEPLRTVSQRLMQAVVERYALPPWTADGHRLHKRADVAAAAAEAVHCVGWSREEVREILGIDAPVAEEDPLAVDYGEAPWSVWPPPLAAQRFLDALEELLRRRAAGAGQGAAGAAGTAPVPRAAAGGRP</sequence>
<keyword evidence="3" id="KW-1185">Reference proteome</keyword>
<feature type="region of interest" description="Disordered" evidence="1">
    <location>
        <begin position="215"/>
        <end position="237"/>
    </location>
</feature>
<gene>
    <name evidence="2" type="ORF">ISF6_5426</name>
</gene>
<accession>A0A0K8NWH0</accession>